<evidence type="ECO:0000256" key="6">
    <source>
        <dbReference type="ARBA" id="ARBA00023004"/>
    </source>
</evidence>
<evidence type="ECO:0000256" key="4">
    <source>
        <dbReference type="ARBA" id="ARBA00022723"/>
    </source>
</evidence>
<evidence type="ECO:0000256" key="2">
    <source>
        <dbReference type="ARBA" id="ARBA00010617"/>
    </source>
</evidence>
<dbReference type="AlphaFoldDB" id="A0A9W9VYM1"/>
<dbReference type="SUPFAM" id="SSF48264">
    <property type="entry name" value="Cytochrome P450"/>
    <property type="match status" value="1"/>
</dbReference>
<comment type="similarity">
    <text evidence="2 9">Belongs to the cytochrome P450 family.</text>
</comment>
<dbReference type="OrthoDB" id="1470350at2759"/>
<dbReference type="GO" id="GO:0043386">
    <property type="term" value="P:mycotoxin biosynthetic process"/>
    <property type="evidence" value="ECO:0007669"/>
    <property type="project" value="UniProtKB-ARBA"/>
</dbReference>
<keyword evidence="11" id="KW-1185">Reference proteome</keyword>
<dbReference type="PROSITE" id="PS00086">
    <property type="entry name" value="CYTOCHROME_P450"/>
    <property type="match status" value="1"/>
</dbReference>
<dbReference type="InterPro" id="IPR017972">
    <property type="entry name" value="Cyt_P450_CS"/>
</dbReference>
<evidence type="ECO:0000256" key="8">
    <source>
        <dbReference type="PIRSR" id="PIRSR602401-1"/>
    </source>
</evidence>
<dbReference type="RefSeq" id="XP_056487417.1">
    <property type="nucleotide sequence ID" value="XM_056631866.1"/>
</dbReference>
<dbReference type="InterPro" id="IPR036396">
    <property type="entry name" value="Cyt_P450_sf"/>
</dbReference>
<feature type="binding site" description="axial binding residue" evidence="8">
    <location>
        <position position="369"/>
    </location>
    <ligand>
        <name>heme</name>
        <dbReference type="ChEBI" id="CHEBI:30413"/>
    </ligand>
    <ligandPart>
        <name>Fe</name>
        <dbReference type="ChEBI" id="CHEBI:18248"/>
    </ligandPart>
</feature>
<evidence type="ECO:0008006" key="12">
    <source>
        <dbReference type="Google" id="ProtNLM"/>
    </source>
</evidence>
<keyword evidence="6 8" id="KW-0408">Iron</keyword>
<evidence type="ECO:0000256" key="5">
    <source>
        <dbReference type="ARBA" id="ARBA00023002"/>
    </source>
</evidence>
<gene>
    <name evidence="10" type="ORF">N7509_007229</name>
</gene>
<dbReference type="GO" id="GO:0004497">
    <property type="term" value="F:monooxygenase activity"/>
    <property type="evidence" value="ECO:0007669"/>
    <property type="project" value="UniProtKB-KW"/>
</dbReference>
<keyword evidence="5 9" id="KW-0560">Oxidoreductase</keyword>
<evidence type="ECO:0000313" key="10">
    <source>
        <dbReference type="EMBL" id="KAJ5391739.1"/>
    </source>
</evidence>
<dbReference type="Pfam" id="PF00067">
    <property type="entry name" value="p450"/>
    <property type="match status" value="1"/>
</dbReference>
<evidence type="ECO:0000256" key="1">
    <source>
        <dbReference type="ARBA" id="ARBA00001971"/>
    </source>
</evidence>
<dbReference type="InterPro" id="IPR050121">
    <property type="entry name" value="Cytochrome_P450_monoxygenase"/>
</dbReference>
<dbReference type="Gene3D" id="1.10.630.10">
    <property type="entry name" value="Cytochrome P450"/>
    <property type="match status" value="1"/>
</dbReference>
<dbReference type="GO" id="GO:0016705">
    <property type="term" value="F:oxidoreductase activity, acting on paired donors, with incorporation or reduction of molecular oxygen"/>
    <property type="evidence" value="ECO:0007669"/>
    <property type="project" value="InterPro"/>
</dbReference>
<sequence length="432" mass="48870">MNAIYSTRANVRKPENYAAMSASRRTPNTISATDKTVHGFKRRIMSQIFSDQGLRVVEDRFIPRIDDFISLLWDSTENGRNGTKGEEEWGNPKEMASICSWLAFDIISDLSFGEHFNMLKSPELRWFPSVIQKLSQRVAIGIMQPNFTNLKIDRLFMASQLRDILNAGTWIRKRSELRACLGNDIKQKDLIYNMMNATDPKTGLSFTQKDLWLESIMLLTAGSDTTSAALSGAFFLLAHHPAALSRLAKELRMTFCNESEIRMGQQLNSCKFLQACINESLRLLPSVPNSAPRIVQEGGIQIDQEFIPAGITVGTCIYTLHRNPRHFSNPEEFRPERWLVRSRGQNAEGESISTNREGFCPFSHGPRSCVAWRLAWAEMNITIARTLFRYDIRLAPGLSCCGGARNDCQYLLKGFITAAVEGPWVQFRPARS</sequence>
<dbReference type="CDD" id="cd11061">
    <property type="entry name" value="CYP67-like"/>
    <property type="match status" value="1"/>
</dbReference>
<dbReference type="PANTHER" id="PTHR24305">
    <property type="entry name" value="CYTOCHROME P450"/>
    <property type="match status" value="1"/>
</dbReference>
<dbReference type="EMBL" id="JAPZBU010000008">
    <property type="protein sequence ID" value="KAJ5391739.1"/>
    <property type="molecule type" value="Genomic_DNA"/>
</dbReference>
<accession>A0A9W9VYM1</accession>
<comment type="cofactor">
    <cofactor evidence="1 8">
        <name>heme</name>
        <dbReference type="ChEBI" id="CHEBI:30413"/>
    </cofactor>
</comment>
<protein>
    <recommendedName>
        <fullName evidence="12">Cytochrome P450</fullName>
    </recommendedName>
</protein>
<dbReference type="PRINTS" id="PR00463">
    <property type="entry name" value="EP450I"/>
</dbReference>
<reference evidence="10" key="1">
    <citation type="submission" date="2022-12" db="EMBL/GenBank/DDBJ databases">
        <authorList>
            <person name="Petersen C."/>
        </authorList>
    </citation>
    <scope>NUCLEOTIDE SEQUENCE</scope>
    <source>
        <strain evidence="10">IBT 29677</strain>
    </source>
</reference>
<dbReference type="InterPro" id="IPR002401">
    <property type="entry name" value="Cyt_P450_E_grp-I"/>
</dbReference>
<proteinExistence type="inferred from homology"/>
<dbReference type="PANTHER" id="PTHR24305:SF237">
    <property type="entry name" value="CYTOCHROME P450 MONOOXYGENASE ATNE-RELATED"/>
    <property type="match status" value="1"/>
</dbReference>
<evidence type="ECO:0000256" key="7">
    <source>
        <dbReference type="ARBA" id="ARBA00023033"/>
    </source>
</evidence>
<keyword evidence="7 9" id="KW-0503">Monooxygenase</keyword>
<reference evidence="10" key="2">
    <citation type="journal article" date="2023" name="IMA Fungus">
        <title>Comparative genomic study of the Penicillium genus elucidates a diverse pangenome and 15 lateral gene transfer events.</title>
        <authorList>
            <person name="Petersen C."/>
            <person name="Sorensen T."/>
            <person name="Nielsen M.R."/>
            <person name="Sondergaard T.E."/>
            <person name="Sorensen J.L."/>
            <person name="Fitzpatrick D.A."/>
            <person name="Frisvad J.C."/>
            <person name="Nielsen K.L."/>
        </authorList>
    </citation>
    <scope>NUCLEOTIDE SEQUENCE</scope>
    <source>
        <strain evidence="10">IBT 29677</strain>
    </source>
</reference>
<name>A0A9W9VYM1_9EURO</name>
<evidence type="ECO:0000313" key="11">
    <source>
        <dbReference type="Proteomes" id="UP001147747"/>
    </source>
</evidence>
<keyword evidence="3 8" id="KW-0349">Heme</keyword>
<comment type="caution">
    <text evidence="10">The sequence shown here is derived from an EMBL/GenBank/DDBJ whole genome shotgun (WGS) entry which is preliminary data.</text>
</comment>
<dbReference type="GO" id="GO:0005506">
    <property type="term" value="F:iron ion binding"/>
    <property type="evidence" value="ECO:0007669"/>
    <property type="project" value="InterPro"/>
</dbReference>
<dbReference type="InterPro" id="IPR001128">
    <property type="entry name" value="Cyt_P450"/>
</dbReference>
<keyword evidence="4 8" id="KW-0479">Metal-binding</keyword>
<dbReference type="GeneID" id="81370846"/>
<dbReference type="Proteomes" id="UP001147747">
    <property type="component" value="Unassembled WGS sequence"/>
</dbReference>
<evidence type="ECO:0000256" key="3">
    <source>
        <dbReference type="ARBA" id="ARBA00022617"/>
    </source>
</evidence>
<organism evidence="10 11">
    <name type="scientific">Penicillium cosmopolitanum</name>
    <dbReference type="NCBI Taxonomy" id="1131564"/>
    <lineage>
        <taxon>Eukaryota</taxon>
        <taxon>Fungi</taxon>
        <taxon>Dikarya</taxon>
        <taxon>Ascomycota</taxon>
        <taxon>Pezizomycotina</taxon>
        <taxon>Eurotiomycetes</taxon>
        <taxon>Eurotiomycetidae</taxon>
        <taxon>Eurotiales</taxon>
        <taxon>Aspergillaceae</taxon>
        <taxon>Penicillium</taxon>
    </lineage>
</organism>
<evidence type="ECO:0000256" key="9">
    <source>
        <dbReference type="RuleBase" id="RU000461"/>
    </source>
</evidence>
<dbReference type="PRINTS" id="PR00385">
    <property type="entry name" value="P450"/>
</dbReference>
<dbReference type="GO" id="GO:0020037">
    <property type="term" value="F:heme binding"/>
    <property type="evidence" value="ECO:0007669"/>
    <property type="project" value="InterPro"/>
</dbReference>